<dbReference type="InterPro" id="IPR002818">
    <property type="entry name" value="DJ-1/PfpI"/>
</dbReference>
<dbReference type="Pfam" id="PF01965">
    <property type="entry name" value="DJ-1_PfpI"/>
    <property type="match status" value="1"/>
</dbReference>
<gene>
    <name evidence="5" type="ORF">F4554_002598</name>
</gene>
<dbReference type="CDD" id="cd03137">
    <property type="entry name" value="GATase1_AraC_1"/>
    <property type="match status" value="1"/>
</dbReference>
<accession>A0A852ZL85</accession>
<evidence type="ECO:0000313" key="5">
    <source>
        <dbReference type="EMBL" id="NYH89960.1"/>
    </source>
</evidence>
<dbReference type="InterPro" id="IPR018060">
    <property type="entry name" value="HTH_AraC"/>
</dbReference>
<evidence type="ECO:0000313" key="6">
    <source>
        <dbReference type="Proteomes" id="UP000579605"/>
    </source>
</evidence>
<evidence type="ECO:0000256" key="3">
    <source>
        <dbReference type="ARBA" id="ARBA00023163"/>
    </source>
</evidence>
<dbReference type="PROSITE" id="PS00041">
    <property type="entry name" value="HTH_ARAC_FAMILY_1"/>
    <property type="match status" value="1"/>
</dbReference>
<keyword evidence="1" id="KW-0805">Transcription regulation</keyword>
<reference evidence="5 6" key="1">
    <citation type="submission" date="2020-07" db="EMBL/GenBank/DDBJ databases">
        <title>Sequencing the genomes of 1000 actinobacteria strains.</title>
        <authorList>
            <person name="Klenk H.-P."/>
        </authorList>
    </citation>
    <scope>NUCLEOTIDE SEQUENCE [LARGE SCALE GENOMIC DNA]</scope>
    <source>
        <strain evidence="5 6">DSM 18448</strain>
    </source>
</reference>
<dbReference type="PANTHER" id="PTHR43130">
    <property type="entry name" value="ARAC-FAMILY TRANSCRIPTIONAL REGULATOR"/>
    <property type="match status" value="1"/>
</dbReference>
<dbReference type="Gene3D" id="3.40.50.880">
    <property type="match status" value="1"/>
</dbReference>
<dbReference type="Proteomes" id="UP000579605">
    <property type="component" value="Unassembled WGS sequence"/>
</dbReference>
<evidence type="ECO:0000256" key="1">
    <source>
        <dbReference type="ARBA" id="ARBA00023015"/>
    </source>
</evidence>
<dbReference type="Gene3D" id="1.10.10.60">
    <property type="entry name" value="Homeodomain-like"/>
    <property type="match status" value="1"/>
</dbReference>
<evidence type="ECO:0000259" key="4">
    <source>
        <dbReference type="PROSITE" id="PS01124"/>
    </source>
</evidence>
<sequence>MPTADLRAPTAVPVRRSRRVAAEGRRVVVVAYDGMSAFETGIVTEVFGLERPEFDLRWYDLRICAERNPVRLVGGAELSAAYGLAEIAHAHTVIVPGVPDVHGDPSPDLVTALRAAHQRGARIVSICSGAFALAAAGLLDNRPATTHWQYAPLLRQRFPLVRVDADVLYVDDGNVLTSAGSAAGVDLCLHLVRQDFGPSIANAVARRMVVPPHRDGGQAQYVETPVPGELDDDRIAASMTWALSHLDEDLTVSALAAQAHMSRRSYLRHFQRCTGTSPIRWLISQRVQASLALLERGDAPVEQVAATVGFATAVTFRHHFTRMMRTSPSAYRRAFRTAARADG</sequence>
<dbReference type="GO" id="GO:0003700">
    <property type="term" value="F:DNA-binding transcription factor activity"/>
    <property type="evidence" value="ECO:0007669"/>
    <property type="project" value="InterPro"/>
</dbReference>
<keyword evidence="6" id="KW-1185">Reference proteome</keyword>
<dbReference type="GO" id="GO:0043565">
    <property type="term" value="F:sequence-specific DNA binding"/>
    <property type="evidence" value="ECO:0007669"/>
    <property type="project" value="InterPro"/>
</dbReference>
<keyword evidence="3" id="KW-0804">Transcription</keyword>
<comment type="caution">
    <text evidence="5">The sequence shown here is derived from an EMBL/GenBank/DDBJ whole genome shotgun (WGS) entry which is preliminary data.</text>
</comment>
<dbReference type="SMART" id="SM00342">
    <property type="entry name" value="HTH_ARAC"/>
    <property type="match status" value="1"/>
</dbReference>
<organism evidence="5 6">
    <name type="scientific">Actinopolymorpha rutila</name>
    <dbReference type="NCBI Taxonomy" id="446787"/>
    <lineage>
        <taxon>Bacteria</taxon>
        <taxon>Bacillati</taxon>
        <taxon>Actinomycetota</taxon>
        <taxon>Actinomycetes</taxon>
        <taxon>Propionibacteriales</taxon>
        <taxon>Actinopolymorphaceae</taxon>
        <taxon>Actinopolymorpha</taxon>
    </lineage>
</organism>
<dbReference type="InterPro" id="IPR052158">
    <property type="entry name" value="INH-QAR"/>
</dbReference>
<protein>
    <submittedName>
        <fullName evidence="5">AraC family transcriptional activator FtrA</fullName>
    </submittedName>
</protein>
<dbReference type="AlphaFoldDB" id="A0A852ZL85"/>
<proteinExistence type="predicted"/>
<dbReference type="SUPFAM" id="SSF52317">
    <property type="entry name" value="Class I glutamine amidotransferase-like"/>
    <property type="match status" value="1"/>
</dbReference>
<feature type="domain" description="HTH araC/xylS-type" evidence="4">
    <location>
        <begin position="236"/>
        <end position="334"/>
    </location>
</feature>
<dbReference type="InterPro" id="IPR029062">
    <property type="entry name" value="Class_I_gatase-like"/>
</dbReference>
<evidence type="ECO:0000256" key="2">
    <source>
        <dbReference type="ARBA" id="ARBA00023125"/>
    </source>
</evidence>
<dbReference type="PROSITE" id="PS01124">
    <property type="entry name" value="HTH_ARAC_FAMILY_2"/>
    <property type="match status" value="1"/>
</dbReference>
<dbReference type="RefSeq" id="WP_179787598.1">
    <property type="nucleotide sequence ID" value="NZ_BAAARR010000010.1"/>
</dbReference>
<dbReference type="InterPro" id="IPR018062">
    <property type="entry name" value="HTH_AraC-typ_CS"/>
</dbReference>
<dbReference type="EMBL" id="JACBZH010000001">
    <property type="protein sequence ID" value="NYH89960.1"/>
    <property type="molecule type" value="Genomic_DNA"/>
</dbReference>
<keyword evidence="2" id="KW-0238">DNA-binding</keyword>
<name>A0A852ZL85_9ACTN</name>
<dbReference type="InterPro" id="IPR009057">
    <property type="entry name" value="Homeodomain-like_sf"/>
</dbReference>
<dbReference type="PANTHER" id="PTHR43130:SF3">
    <property type="entry name" value="HTH-TYPE TRANSCRIPTIONAL REGULATOR RV1931C"/>
    <property type="match status" value="1"/>
</dbReference>
<dbReference type="SUPFAM" id="SSF46689">
    <property type="entry name" value="Homeodomain-like"/>
    <property type="match status" value="2"/>
</dbReference>
<dbReference type="Pfam" id="PF12833">
    <property type="entry name" value="HTH_18"/>
    <property type="match status" value="1"/>
</dbReference>